<keyword evidence="5 7" id="KW-1133">Transmembrane helix</keyword>
<evidence type="ECO:0000256" key="2">
    <source>
        <dbReference type="ARBA" id="ARBA00022448"/>
    </source>
</evidence>
<dbReference type="AlphaFoldDB" id="A0ABD6DJ85"/>
<evidence type="ECO:0000313" key="9">
    <source>
        <dbReference type="EMBL" id="MFD1644881.1"/>
    </source>
</evidence>
<evidence type="ECO:0000256" key="7">
    <source>
        <dbReference type="RuleBase" id="RU363032"/>
    </source>
</evidence>
<feature type="domain" description="ABC transmembrane type-1" evidence="8">
    <location>
        <begin position="81"/>
        <end position="303"/>
    </location>
</feature>
<evidence type="ECO:0000313" key="10">
    <source>
        <dbReference type="Proteomes" id="UP001597034"/>
    </source>
</evidence>
<dbReference type="PANTHER" id="PTHR43163">
    <property type="entry name" value="DIPEPTIDE TRANSPORT SYSTEM PERMEASE PROTEIN DPPB-RELATED"/>
    <property type="match status" value="1"/>
</dbReference>
<dbReference type="Proteomes" id="UP001597034">
    <property type="component" value="Unassembled WGS sequence"/>
</dbReference>
<evidence type="ECO:0000256" key="1">
    <source>
        <dbReference type="ARBA" id="ARBA00004651"/>
    </source>
</evidence>
<comment type="caution">
    <text evidence="9">The sequence shown here is derived from an EMBL/GenBank/DDBJ whole genome shotgun (WGS) entry which is preliminary data.</text>
</comment>
<protein>
    <submittedName>
        <fullName evidence="9">ABC transporter permease</fullName>
    </submittedName>
</protein>
<keyword evidence="10" id="KW-1185">Reference proteome</keyword>
<feature type="transmembrane region" description="Helical" evidence="7">
    <location>
        <begin position="281"/>
        <end position="302"/>
    </location>
</feature>
<comment type="subcellular location">
    <subcellularLocation>
        <location evidence="1 7">Cell membrane</location>
        <topology evidence="1 7">Multi-pass membrane protein</topology>
    </subcellularLocation>
</comment>
<feature type="transmembrane region" description="Helical" evidence="7">
    <location>
        <begin position="158"/>
        <end position="175"/>
    </location>
</feature>
<keyword evidence="6 7" id="KW-0472">Membrane</keyword>
<keyword evidence="4 7" id="KW-0812">Transmembrane</keyword>
<accession>A0ABD6DJ85</accession>
<dbReference type="PANTHER" id="PTHR43163:SF6">
    <property type="entry name" value="DIPEPTIDE TRANSPORT SYSTEM PERMEASE PROTEIN DPPB-RELATED"/>
    <property type="match status" value="1"/>
</dbReference>
<comment type="similarity">
    <text evidence="7">Belongs to the binding-protein-dependent transport system permease family.</text>
</comment>
<gene>
    <name evidence="9" type="ORF">ACFSBL_04215</name>
</gene>
<proteinExistence type="inferred from homology"/>
<evidence type="ECO:0000259" key="8">
    <source>
        <dbReference type="PROSITE" id="PS50928"/>
    </source>
</evidence>
<feature type="transmembrane region" description="Helical" evidence="7">
    <location>
        <begin position="85"/>
        <end position="105"/>
    </location>
</feature>
<dbReference type="Pfam" id="PF00528">
    <property type="entry name" value="BPD_transp_1"/>
    <property type="match status" value="1"/>
</dbReference>
<dbReference type="RefSeq" id="WP_256400125.1">
    <property type="nucleotide sequence ID" value="NZ_JANHJR010000002.1"/>
</dbReference>
<keyword evidence="2 7" id="KW-0813">Transport</keyword>
<dbReference type="Gene3D" id="1.10.3720.10">
    <property type="entry name" value="MetI-like"/>
    <property type="match status" value="1"/>
</dbReference>
<organism evidence="9 10">
    <name type="scientific">Haloarchaeobius litoreus</name>
    <dbReference type="NCBI Taxonomy" id="755306"/>
    <lineage>
        <taxon>Archaea</taxon>
        <taxon>Methanobacteriati</taxon>
        <taxon>Methanobacteriota</taxon>
        <taxon>Stenosarchaea group</taxon>
        <taxon>Halobacteria</taxon>
        <taxon>Halobacteriales</taxon>
        <taxon>Halorubellaceae</taxon>
        <taxon>Haloarchaeobius</taxon>
    </lineage>
</organism>
<name>A0ABD6DJ85_9EURY</name>
<dbReference type="SUPFAM" id="SSF161098">
    <property type="entry name" value="MetI-like"/>
    <property type="match status" value="1"/>
</dbReference>
<dbReference type="CDD" id="cd06261">
    <property type="entry name" value="TM_PBP2"/>
    <property type="match status" value="1"/>
</dbReference>
<evidence type="ECO:0000256" key="5">
    <source>
        <dbReference type="ARBA" id="ARBA00022989"/>
    </source>
</evidence>
<dbReference type="GO" id="GO:0005886">
    <property type="term" value="C:plasma membrane"/>
    <property type="evidence" value="ECO:0007669"/>
    <property type="project" value="UniProtKB-SubCell"/>
</dbReference>
<dbReference type="InterPro" id="IPR035906">
    <property type="entry name" value="MetI-like_sf"/>
</dbReference>
<feature type="transmembrane region" description="Helical" evidence="7">
    <location>
        <begin position="237"/>
        <end position="260"/>
    </location>
</feature>
<reference evidence="9 10" key="1">
    <citation type="journal article" date="2019" name="Int. J. Syst. Evol. Microbiol.">
        <title>The Global Catalogue of Microorganisms (GCM) 10K type strain sequencing project: providing services to taxonomists for standard genome sequencing and annotation.</title>
        <authorList>
            <consortium name="The Broad Institute Genomics Platform"/>
            <consortium name="The Broad Institute Genome Sequencing Center for Infectious Disease"/>
            <person name="Wu L."/>
            <person name="Ma J."/>
        </authorList>
    </citation>
    <scope>NUCLEOTIDE SEQUENCE [LARGE SCALE GENOMIC DNA]</scope>
    <source>
        <strain evidence="9 10">CGMCC 1.10390</strain>
    </source>
</reference>
<evidence type="ECO:0000256" key="4">
    <source>
        <dbReference type="ARBA" id="ARBA00022692"/>
    </source>
</evidence>
<feature type="transmembrane region" description="Helical" evidence="7">
    <location>
        <begin position="117"/>
        <end position="138"/>
    </location>
</feature>
<feature type="transmembrane region" description="Helical" evidence="7">
    <location>
        <begin position="182"/>
        <end position="202"/>
    </location>
</feature>
<sequence length="319" mass="35196">MTAAFAVIAFTNDPNVGPVARAAAKRGQNITQAVEAYRVARNLNDPVLQRYVKWMVNISTGDWGLSYSTGQPVLTAIRNSMKYTLFYLVPSVAIATVMGISFGLFSAFRQHSFSDRLVTAVAYLGLGIPNFWLATVLFSATVMEHQTIQFPKLPLESSLLWSFDFTLLYGFVPWIDFNTTQAFFTLPIIVLTTALLAGQLRYTRSESLEYMDMEFVKIARAKGAGPFRVARHVLRNAAIPLLSLFLTEMLSVLVLGILVIEEVFNIPGFGSLMLRAVGARDMPLILGVTMVVAFIGIVGNFLQDVAYTVLDPRVGSETD</sequence>
<dbReference type="EMBL" id="JBHUDO010000001">
    <property type="protein sequence ID" value="MFD1644881.1"/>
    <property type="molecule type" value="Genomic_DNA"/>
</dbReference>
<dbReference type="InterPro" id="IPR000515">
    <property type="entry name" value="MetI-like"/>
</dbReference>
<dbReference type="PROSITE" id="PS50928">
    <property type="entry name" value="ABC_TM1"/>
    <property type="match status" value="1"/>
</dbReference>
<keyword evidence="3" id="KW-1003">Cell membrane</keyword>
<evidence type="ECO:0000256" key="6">
    <source>
        <dbReference type="ARBA" id="ARBA00023136"/>
    </source>
</evidence>
<evidence type="ECO:0000256" key="3">
    <source>
        <dbReference type="ARBA" id="ARBA00022475"/>
    </source>
</evidence>